<feature type="region of interest" description="Disordered" evidence="1">
    <location>
        <begin position="81"/>
        <end position="102"/>
    </location>
</feature>
<reference evidence="2" key="1">
    <citation type="submission" date="2022-05" db="EMBL/GenBank/DDBJ databases">
        <title>Sphingomonas sp. strain RMG20 Genome sequencing and assembly.</title>
        <authorList>
            <person name="Kim I."/>
        </authorList>
    </citation>
    <scope>NUCLEOTIDE SEQUENCE</scope>
    <source>
        <strain evidence="2">RMG20</strain>
    </source>
</reference>
<evidence type="ECO:0000313" key="3">
    <source>
        <dbReference type="Proteomes" id="UP001055580"/>
    </source>
</evidence>
<proteinExistence type="predicted"/>
<accession>A0ABY4TR44</accession>
<protein>
    <submittedName>
        <fullName evidence="2">Uncharacterized protein</fullName>
    </submittedName>
</protein>
<organism evidence="2 3">
    <name type="scientific">Sphingomonas donggukensis</name>
    <dbReference type="NCBI Taxonomy" id="2949093"/>
    <lineage>
        <taxon>Bacteria</taxon>
        <taxon>Pseudomonadati</taxon>
        <taxon>Pseudomonadota</taxon>
        <taxon>Alphaproteobacteria</taxon>
        <taxon>Sphingomonadales</taxon>
        <taxon>Sphingomonadaceae</taxon>
        <taxon>Sphingomonas</taxon>
    </lineage>
</organism>
<sequence>MDRAVDIDGGQDLAAKAELSELAAMLGRLVEYVWKRAATKRIALRRERLDALRGLISRIALLMVLTTQMVVQLIRGTTDTAAPVSARPPRHLHHPPQAWAAP</sequence>
<evidence type="ECO:0000313" key="2">
    <source>
        <dbReference type="EMBL" id="URW74840.1"/>
    </source>
</evidence>
<dbReference type="EMBL" id="CP098401">
    <property type="protein sequence ID" value="URW74840.1"/>
    <property type="molecule type" value="Genomic_DNA"/>
</dbReference>
<gene>
    <name evidence="2" type="ORF">M9980_09700</name>
</gene>
<dbReference type="RefSeq" id="WP_250749942.1">
    <property type="nucleotide sequence ID" value="NZ_CP098401.1"/>
</dbReference>
<keyword evidence="3" id="KW-1185">Reference proteome</keyword>
<name>A0ABY4TR44_9SPHN</name>
<dbReference type="Proteomes" id="UP001055580">
    <property type="component" value="Chromosome"/>
</dbReference>
<evidence type="ECO:0000256" key="1">
    <source>
        <dbReference type="SAM" id="MobiDB-lite"/>
    </source>
</evidence>